<protein>
    <submittedName>
        <fullName evidence="3">DUF2911 domain-containing protein</fullName>
    </submittedName>
</protein>
<evidence type="ECO:0000256" key="1">
    <source>
        <dbReference type="PROSITE-ProRule" id="PRU00339"/>
    </source>
</evidence>
<keyword evidence="4" id="KW-1185">Reference proteome</keyword>
<evidence type="ECO:0000313" key="3">
    <source>
        <dbReference type="EMBL" id="RYU95041.1"/>
    </source>
</evidence>
<dbReference type="InterPro" id="IPR021314">
    <property type="entry name" value="DUF2911"/>
</dbReference>
<sequence>MKQLKPLFMYLLLLFTQVAVAQIQNIITEPDGGNKKASVTEQIGIVKIAINYGRPGVKGREGKIWGTKVAHYGLQDLGHGTSYAVPWRAGANENTTISFSHRVKIEGKDLEPGIYGFFISNGPDESTLIFSKNSDSWGSFYYDSTADALRVKVKNQPLAQSVEWLKYEFLNQTENSATIALSWEKRMIPFKVEIDRLKLQIESFKKDFQTTRAASDLIQAANFCLANNYDLEQALVWTNRAVNMRVMGEKNFSTLSTHAAVLMALGKKPEANIIIQEALPMGSMREVHFFGRTLLSSRQIEEAFKVLQYNYSKHPDEYTTNVGMGRIYSAKGDYKKALEYMNVALQKAPDVLNKNSVAGMIEKLKTDKDIN</sequence>
<dbReference type="SUPFAM" id="SSF48452">
    <property type="entry name" value="TPR-like"/>
    <property type="match status" value="1"/>
</dbReference>
<gene>
    <name evidence="3" type="ORF">EWM59_14250</name>
</gene>
<dbReference type="AlphaFoldDB" id="A0A4Q5LYS7"/>
<dbReference type="Proteomes" id="UP000293162">
    <property type="component" value="Unassembled WGS sequence"/>
</dbReference>
<dbReference type="InterPro" id="IPR019734">
    <property type="entry name" value="TPR_rpt"/>
</dbReference>
<reference evidence="3 4" key="1">
    <citation type="submission" date="2019-02" db="EMBL/GenBank/DDBJ databases">
        <title>Bacterial novel species Emticicia sp. 17J42-9 isolated from soil.</title>
        <authorList>
            <person name="Jung H.-Y."/>
        </authorList>
    </citation>
    <scope>NUCLEOTIDE SEQUENCE [LARGE SCALE GENOMIC DNA]</scope>
    <source>
        <strain evidence="3 4">17J42-9</strain>
    </source>
</reference>
<feature type="signal peptide" evidence="2">
    <location>
        <begin position="1"/>
        <end position="21"/>
    </location>
</feature>
<accession>A0A4Q5LYS7</accession>
<keyword evidence="2" id="KW-0732">Signal</keyword>
<keyword evidence="1" id="KW-0802">TPR repeat</keyword>
<evidence type="ECO:0000256" key="2">
    <source>
        <dbReference type="SAM" id="SignalP"/>
    </source>
</evidence>
<dbReference type="Gene3D" id="1.25.40.10">
    <property type="entry name" value="Tetratricopeptide repeat domain"/>
    <property type="match status" value="1"/>
</dbReference>
<dbReference type="InterPro" id="IPR011990">
    <property type="entry name" value="TPR-like_helical_dom_sf"/>
</dbReference>
<feature type="chain" id="PRO_5020872340" evidence="2">
    <location>
        <begin position="22"/>
        <end position="371"/>
    </location>
</feature>
<evidence type="ECO:0000313" key="4">
    <source>
        <dbReference type="Proteomes" id="UP000293162"/>
    </source>
</evidence>
<comment type="caution">
    <text evidence="3">The sequence shown here is derived from an EMBL/GenBank/DDBJ whole genome shotgun (WGS) entry which is preliminary data.</text>
</comment>
<dbReference type="Pfam" id="PF11138">
    <property type="entry name" value="DUF2911"/>
    <property type="match status" value="1"/>
</dbReference>
<dbReference type="PROSITE" id="PS50005">
    <property type="entry name" value="TPR"/>
    <property type="match status" value="1"/>
</dbReference>
<dbReference type="RefSeq" id="WP_130021673.1">
    <property type="nucleotide sequence ID" value="NZ_SEWF01000019.1"/>
</dbReference>
<organism evidence="3 4">
    <name type="scientific">Emticicia agri</name>
    <dbReference type="NCBI Taxonomy" id="2492393"/>
    <lineage>
        <taxon>Bacteria</taxon>
        <taxon>Pseudomonadati</taxon>
        <taxon>Bacteroidota</taxon>
        <taxon>Cytophagia</taxon>
        <taxon>Cytophagales</taxon>
        <taxon>Leadbetterellaceae</taxon>
        <taxon>Emticicia</taxon>
    </lineage>
</organism>
<name>A0A4Q5LYS7_9BACT</name>
<proteinExistence type="predicted"/>
<dbReference type="OrthoDB" id="195456at2"/>
<dbReference type="EMBL" id="SEWF01000019">
    <property type="protein sequence ID" value="RYU95041.1"/>
    <property type="molecule type" value="Genomic_DNA"/>
</dbReference>
<feature type="repeat" description="TPR" evidence="1">
    <location>
        <begin position="318"/>
        <end position="351"/>
    </location>
</feature>